<sequence length="82" mass="8990">MKLGHSGGSSVGINTVDSGFLGLLSVGADYAEANYDVLKYKDVEPTLKIKEVDGLELVKKFSEEMESMLRRKVEAVENQVIL</sequence>
<dbReference type="EMBL" id="CM037619">
    <property type="protein sequence ID" value="KAH8006627.1"/>
    <property type="molecule type" value="Genomic_DNA"/>
</dbReference>
<accession>A0ACB8FMV3</accession>
<name>A0ACB8FMV3_9SAUR</name>
<protein>
    <submittedName>
        <fullName evidence="1">Uncharacterized protein</fullName>
    </submittedName>
</protein>
<evidence type="ECO:0000313" key="2">
    <source>
        <dbReference type="Proteomes" id="UP000827872"/>
    </source>
</evidence>
<dbReference type="Proteomes" id="UP000827872">
    <property type="component" value="Linkage Group LG06"/>
</dbReference>
<gene>
    <name evidence="1" type="ORF">K3G42_009971</name>
</gene>
<proteinExistence type="predicted"/>
<evidence type="ECO:0000313" key="1">
    <source>
        <dbReference type="EMBL" id="KAH8006627.1"/>
    </source>
</evidence>
<comment type="caution">
    <text evidence="1">The sequence shown here is derived from an EMBL/GenBank/DDBJ whole genome shotgun (WGS) entry which is preliminary data.</text>
</comment>
<reference evidence="1" key="1">
    <citation type="submission" date="2021-08" db="EMBL/GenBank/DDBJ databases">
        <title>The first chromosome-level gecko genome reveals the dynamic sex chromosomes of Neotropical dwarf geckos (Sphaerodactylidae: Sphaerodactylus).</title>
        <authorList>
            <person name="Pinto B.J."/>
            <person name="Keating S.E."/>
            <person name="Gamble T."/>
        </authorList>
    </citation>
    <scope>NUCLEOTIDE SEQUENCE</scope>
    <source>
        <strain evidence="1">TG3544</strain>
    </source>
</reference>
<organism evidence="1 2">
    <name type="scientific">Sphaerodactylus townsendi</name>
    <dbReference type="NCBI Taxonomy" id="933632"/>
    <lineage>
        <taxon>Eukaryota</taxon>
        <taxon>Metazoa</taxon>
        <taxon>Chordata</taxon>
        <taxon>Craniata</taxon>
        <taxon>Vertebrata</taxon>
        <taxon>Euteleostomi</taxon>
        <taxon>Lepidosauria</taxon>
        <taxon>Squamata</taxon>
        <taxon>Bifurcata</taxon>
        <taxon>Gekkota</taxon>
        <taxon>Sphaerodactylidae</taxon>
        <taxon>Sphaerodactylus</taxon>
    </lineage>
</organism>
<keyword evidence="2" id="KW-1185">Reference proteome</keyword>